<keyword evidence="6" id="KW-1185">Reference proteome</keyword>
<reference evidence="4" key="1">
    <citation type="journal article" date="2014" name="Int. J. Syst. Evol. Microbiol.">
        <title>Complete genome sequence of Corynebacterium casei LMG S-19264T (=DSM 44701T), isolated from a smear-ripened cheese.</title>
        <authorList>
            <consortium name="US DOE Joint Genome Institute (JGI-PGF)"/>
            <person name="Walter F."/>
            <person name="Albersmeier A."/>
            <person name="Kalinowski J."/>
            <person name="Ruckert C."/>
        </authorList>
    </citation>
    <scope>NUCLEOTIDE SEQUENCE</scope>
    <source>
        <strain evidence="4">CGMCC 1.15034</strain>
    </source>
</reference>
<dbReference type="PANTHER" id="PTHR43115">
    <property type="entry name" value="DEHYDROGENASE/REDUCTASE SDR FAMILY MEMBER 11"/>
    <property type="match status" value="1"/>
</dbReference>
<evidence type="ECO:0000256" key="3">
    <source>
        <dbReference type="RuleBase" id="RU000363"/>
    </source>
</evidence>
<evidence type="ECO:0000313" key="5">
    <source>
        <dbReference type="EMBL" id="QOZ64740.1"/>
    </source>
</evidence>
<evidence type="ECO:0000313" key="6">
    <source>
        <dbReference type="Proteomes" id="UP000593880"/>
    </source>
</evidence>
<geneLocation type="plasmid" evidence="5 6">
    <name>unnamed</name>
</geneLocation>
<reference evidence="5 6" key="2">
    <citation type="submission" date="2018-06" db="EMBL/GenBank/DDBJ databases">
        <title>Comparative genomics of rhizobia nodulating Arachis hypogaea in China.</title>
        <authorList>
            <person name="Li Y."/>
        </authorList>
    </citation>
    <scope>NUCLEOTIDE SEQUENCE [LARGE SCALE GENOMIC DNA]</scope>
    <source>
        <strain evidence="5 6">CCBAU 51658</strain>
        <plasmid evidence="5 6">unnamed</plasmid>
    </source>
</reference>
<sequence length="255" mass="26860">MPFSDYRTALVTGASSGIGLAVVERLAREGLQVHALARSADPLKALADRTGCIPHAVDVRDLPALTKLAGSVEFDVLVNCAGVDRPKKFLQADAEDIELLLGVNLGAVLHLCRLVVPGMVARDRGHVVNITSIAGAYNFGGNSTYHATKAAVSMLSRQLRIDAFGKRVRITEICPGRVETDIFAHVHGDSAATRAAFIDGFELPKPEDIADTIAFAIAAPVAVNIGHIEITPTLQVPGGLSTVRPEHPASPPAVT</sequence>
<organism evidence="4 7">
    <name type="scientific">Bradyrhizobium guangdongense</name>
    <dbReference type="NCBI Taxonomy" id="1325090"/>
    <lineage>
        <taxon>Bacteria</taxon>
        <taxon>Pseudomonadati</taxon>
        <taxon>Pseudomonadota</taxon>
        <taxon>Alphaproteobacteria</taxon>
        <taxon>Hyphomicrobiales</taxon>
        <taxon>Nitrobacteraceae</taxon>
        <taxon>Bradyrhizobium</taxon>
    </lineage>
</organism>
<evidence type="ECO:0000313" key="4">
    <source>
        <dbReference type="EMBL" id="GGI26025.1"/>
    </source>
</evidence>
<dbReference type="Proteomes" id="UP000593880">
    <property type="component" value="Plasmid unnamed"/>
</dbReference>
<dbReference type="AlphaFoldDB" id="A0A410VIL2"/>
<keyword evidence="2" id="KW-0560">Oxidoreductase</keyword>
<dbReference type="Proteomes" id="UP000625079">
    <property type="component" value="Unassembled WGS sequence"/>
</dbReference>
<dbReference type="InterPro" id="IPR036291">
    <property type="entry name" value="NAD(P)-bd_dom_sf"/>
</dbReference>
<gene>
    <name evidence="4" type="ORF">GCM10010987_37330</name>
    <name evidence="5" type="ORF">XH86_39595</name>
</gene>
<dbReference type="RefSeq" id="WP_128930132.1">
    <property type="nucleotide sequence ID" value="NZ_BMHC01000007.1"/>
</dbReference>
<evidence type="ECO:0000313" key="7">
    <source>
        <dbReference type="Proteomes" id="UP000625079"/>
    </source>
</evidence>
<accession>A0A410VIL2</accession>
<dbReference type="PRINTS" id="PR00081">
    <property type="entry name" value="GDHRDH"/>
</dbReference>
<evidence type="ECO:0000256" key="2">
    <source>
        <dbReference type="ARBA" id="ARBA00023002"/>
    </source>
</evidence>
<dbReference type="EMBL" id="CP030058">
    <property type="protein sequence ID" value="QOZ64740.1"/>
    <property type="molecule type" value="Genomic_DNA"/>
</dbReference>
<dbReference type="Gene3D" id="3.40.50.720">
    <property type="entry name" value="NAD(P)-binding Rossmann-like Domain"/>
    <property type="match status" value="1"/>
</dbReference>
<dbReference type="PANTHER" id="PTHR43115:SF4">
    <property type="entry name" value="DEHYDROGENASE_REDUCTASE SDR FAMILY MEMBER 11"/>
    <property type="match status" value="1"/>
</dbReference>
<evidence type="ECO:0000256" key="1">
    <source>
        <dbReference type="ARBA" id="ARBA00006484"/>
    </source>
</evidence>
<dbReference type="FunFam" id="3.40.50.720:FF:000047">
    <property type="entry name" value="NADP-dependent L-serine/L-allo-threonine dehydrogenase"/>
    <property type="match status" value="1"/>
</dbReference>
<reference evidence="4" key="3">
    <citation type="submission" date="2022-12" db="EMBL/GenBank/DDBJ databases">
        <authorList>
            <person name="Sun Q."/>
            <person name="Zhou Y."/>
        </authorList>
    </citation>
    <scope>NUCLEOTIDE SEQUENCE</scope>
    <source>
        <strain evidence="4">CGMCC 1.15034</strain>
    </source>
</reference>
<dbReference type="GO" id="GO:0016616">
    <property type="term" value="F:oxidoreductase activity, acting on the CH-OH group of donors, NAD or NADP as acceptor"/>
    <property type="evidence" value="ECO:0007669"/>
    <property type="project" value="UniProtKB-ARBA"/>
</dbReference>
<dbReference type="EMBL" id="BMHC01000007">
    <property type="protein sequence ID" value="GGI26025.1"/>
    <property type="molecule type" value="Genomic_DNA"/>
</dbReference>
<dbReference type="SUPFAM" id="SSF51735">
    <property type="entry name" value="NAD(P)-binding Rossmann-fold domains"/>
    <property type="match status" value="1"/>
</dbReference>
<proteinExistence type="inferred from homology"/>
<protein>
    <submittedName>
        <fullName evidence="4 5">Oxidoreductase</fullName>
    </submittedName>
</protein>
<name>A0A410VIL2_9BRAD</name>
<dbReference type="OrthoDB" id="658698at2"/>
<dbReference type="InterPro" id="IPR002347">
    <property type="entry name" value="SDR_fam"/>
</dbReference>
<dbReference type="PRINTS" id="PR00080">
    <property type="entry name" value="SDRFAMILY"/>
</dbReference>
<comment type="similarity">
    <text evidence="1 3">Belongs to the short-chain dehydrogenases/reductases (SDR) family.</text>
</comment>
<dbReference type="Pfam" id="PF00106">
    <property type="entry name" value="adh_short"/>
    <property type="match status" value="1"/>
</dbReference>
<keyword evidence="5" id="KW-0614">Plasmid</keyword>